<protein>
    <submittedName>
        <fullName evidence="1">Uncharacterized protein</fullName>
    </submittedName>
</protein>
<organism evidence="1 2">
    <name type="scientific">Bradyrhizobium niftali</name>
    <dbReference type="NCBI Taxonomy" id="2560055"/>
    <lineage>
        <taxon>Bacteria</taxon>
        <taxon>Pseudomonadati</taxon>
        <taxon>Pseudomonadota</taxon>
        <taxon>Alphaproteobacteria</taxon>
        <taxon>Hyphomicrobiales</taxon>
        <taxon>Nitrobacteraceae</taxon>
        <taxon>Bradyrhizobium</taxon>
    </lineage>
</organism>
<accession>A0A4Y9LNI8</accession>
<name>A0A4Y9LNI8_9BRAD</name>
<proteinExistence type="predicted"/>
<keyword evidence="2" id="KW-1185">Reference proteome</keyword>
<dbReference type="RefSeq" id="WP_135176847.1">
    <property type="nucleotide sequence ID" value="NZ_SPQT01000018.1"/>
</dbReference>
<evidence type="ECO:0000313" key="1">
    <source>
        <dbReference type="EMBL" id="TFV44506.1"/>
    </source>
</evidence>
<comment type="caution">
    <text evidence="1">The sequence shown here is derived from an EMBL/GenBank/DDBJ whole genome shotgun (WGS) entry which is preliminary data.</text>
</comment>
<dbReference type="Proteomes" id="UP000297966">
    <property type="component" value="Unassembled WGS sequence"/>
</dbReference>
<evidence type="ECO:0000313" key="2">
    <source>
        <dbReference type="Proteomes" id="UP000297966"/>
    </source>
</evidence>
<dbReference type="EMBL" id="SPQT01000018">
    <property type="protein sequence ID" value="TFV44506.1"/>
    <property type="molecule type" value="Genomic_DNA"/>
</dbReference>
<reference evidence="1 2" key="1">
    <citation type="submission" date="2019-03" db="EMBL/GenBank/DDBJ databases">
        <title>Bradyrhizobium diversity isolated from nodules of Chamaecrista fasciculata.</title>
        <authorList>
            <person name="Klepa M.S."/>
            <person name="Urquiaga M.O."/>
            <person name="Hungria M."/>
            <person name="Delamuta J.R."/>
        </authorList>
    </citation>
    <scope>NUCLEOTIDE SEQUENCE [LARGE SCALE GENOMIC DNA]</scope>
    <source>
        <strain evidence="1 2">CNPSo 3448</strain>
    </source>
</reference>
<gene>
    <name evidence="1" type="ORF">E4K65_27900</name>
</gene>
<sequence length="80" mass="9063">MSKKKYPYSIQLTAHERNTIGSIHMATISIARDGKAYVWADGQFTKFTIDPPPEGAIAEQPLLFVIQAIAMAMRLRWKLQ</sequence>
<dbReference type="AlphaFoldDB" id="A0A4Y9LNI8"/>